<dbReference type="PIRSF" id="PIRSF028754">
    <property type="entry name" value="UCP028754"/>
    <property type="match status" value="1"/>
</dbReference>
<gene>
    <name evidence="1" type="ORF">KIMH_08030</name>
</gene>
<accession>A0ABM8BD95</accession>
<evidence type="ECO:0000313" key="1">
    <source>
        <dbReference type="EMBL" id="BDR54692.1"/>
    </source>
</evidence>
<proteinExistence type="predicted"/>
<reference evidence="1 2" key="1">
    <citation type="journal article" date="2023" name="Microbiol. Spectr.">
        <title>Symbiosis of Carpenter Bees with Uncharacterized Lactic Acid Bacteria Showing NAD Auxotrophy.</title>
        <authorList>
            <person name="Kawasaki S."/>
            <person name="Ozawa K."/>
            <person name="Mori T."/>
            <person name="Yamamoto A."/>
            <person name="Ito M."/>
            <person name="Ohkuma M."/>
            <person name="Sakamoto M."/>
            <person name="Matsutani M."/>
        </authorList>
    </citation>
    <scope>NUCLEOTIDE SEQUENCE [LARGE SCALE GENOMIC DNA]</scope>
    <source>
        <strain evidence="1 2">KimH</strain>
    </source>
</reference>
<dbReference type="EMBL" id="AP026800">
    <property type="protein sequence ID" value="BDR54692.1"/>
    <property type="molecule type" value="Genomic_DNA"/>
</dbReference>
<name>A0ABM8BD95_9BIFI</name>
<dbReference type="SUPFAM" id="SSF159659">
    <property type="entry name" value="Cgl1923-like"/>
    <property type="match status" value="1"/>
</dbReference>
<evidence type="ECO:0000313" key="2">
    <source>
        <dbReference type="Proteomes" id="UP001321748"/>
    </source>
</evidence>
<dbReference type="Proteomes" id="UP001321748">
    <property type="component" value="Chromosome"/>
</dbReference>
<evidence type="ECO:0008006" key="3">
    <source>
        <dbReference type="Google" id="ProtNLM"/>
    </source>
</evidence>
<dbReference type="InterPro" id="IPR038389">
    <property type="entry name" value="PSMG2_sf"/>
</dbReference>
<dbReference type="Gene3D" id="3.40.50.10900">
    <property type="entry name" value="PAC-like subunit"/>
    <property type="match status" value="1"/>
</dbReference>
<dbReference type="InterPro" id="IPR019151">
    <property type="entry name" value="Proteasome_assmbl_chaperone_2"/>
</dbReference>
<protein>
    <recommendedName>
        <fullName evidence="3">PAC2 family protein</fullName>
    </recommendedName>
</protein>
<dbReference type="Pfam" id="PF09754">
    <property type="entry name" value="PAC2"/>
    <property type="match status" value="1"/>
</dbReference>
<sequence>MNYYPSQEVGTIASEGFYDYQVARPMLCHVQGRRNILWPETKFYEVTINTEITLLVETGPEPNYQWSEFCRQSIHLAEDYDVQGIITLGSMFADCPHTRDLPIDVLSNDEAESNPEDHSGPVGIPTVLDALASQAGFQTEAIWVSVPQYLGSDECALGSLQLLRCLSKKLGIALNEGDLPVKAEHWKAQASVLLRCNDELAEYVHRLEVESDTKATERLQQNGDVPAAEELVREAEAFLKSMGGHDTASS</sequence>
<organism evidence="1 2">
    <name type="scientific">Bombiscardovia apis</name>
    <dbReference type="NCBI Taxonomy" id="2932182"/>
    <lineage>
        <taxon>Bacteria</taxon>
        <taxon>Bacillati</taxon>
        <taxon>Actinomycetota</taxon>
        <taxon>Actinomycetes</taxon>
        <taxon>Bifidobacteriales</taxon>
        <taxon>Bifidobacteriaceae</taxon>
        <taxon>Bombiscardovia</taxon>
    </lineage>
</organism>
<dbReference type="InterPro" id="IPR008492">
    <property type="entry name" value="Rv2714-like"/>
</dbReference>
<keyword evidence="2" id="KW-1185">Reference proteome</keyword>